<dbReference type="EMBL" id="CP048685">
    <property type="protein sequence ID" value="QPJ61675.1"/>
    <property type="molecule type" value="Genomic_DNA"/>
</dbReference>
<dbReference type="Proteomes" id="UP000594688">
    <property type="component" value="Chromosome"/>
</dbReference>
<gene>
    <name evidence="1" type="ORF">G3M70_07160</name>
</gene>
<proteinExistence type="predicted"/>
<evidence type="ECO:0000313" key="1">
    <source>
        <dbReference type="EMBL" id="QPJ61675.1"/>
    </source>
</evidence>
<dbReference type="KEGG" id="nli:G3M70_07160"/>
<dbReference type="AlphaFoldDB" id="A0A7T0BVE0"/>
<protein>
    <submittedName>
        <fullName evidence="1">Uncharacterized protein</fullName>
    </submittedName>
</protein>
<evidence type="ECO:0000313" key="2">
    <source>
        <dbReference type="Proteomes" id="UP000594688"/>
    </source>
</evidence>
<reference evidence="1 2" key="1">
    <citation type="submission" date="2020-02" db="EMBL/GenBank/DDBJ databases">
        <title>Genomic and physiological characterization of two novel Nitrospinaceae genera.</title>
        <authorList>
            <person name="Mueller A.J."/>
            <person name="Jung M.-Y."/>
            <person name="Strachan C.R."/>
            <person name="Herbold C.W."/>
            <person name="Kirkegaard R.H."/>
            <person name="Daims H."/>
        </authorList>
    </citation>
    <scope>NUCLEOTIDE SEQUENCE [LARGE SCALE GENOMIC DNA]</scope>
    <source>
        <strain evidence="1">EB</strain>
    </source>
</reference>
<sequence>MTQLTKIATLDLGGYPAYVYYTGWCHRIFIDERVEHPNIQFLAAGGELPAVLEVETLADRLEKFNQGREEFKAPPCPECGAEVEVEPFEIQDQHKCTKCDWYVFIRKPEELP</sequence>
<accession>A0A7T0BVE0</accession>
<organism evidence="1 2">
    <name type="scientific">Candidatus Nitronauta litoralis</name>
    <dbReference type="NCBI Taxonomy" id="2705533"/>
    <lineage>
        <taxon>Bacteria</taxon>
        <taxon>Pseudomonadati</taxon>
        <taxon>Nitrospinota/Tectimicrobiota group</taxon>
        <taxon>Nitrospinota</taxon>
        <taxon>Nitrospinia</taxon>
        <taxon>Nitrospinales</taxon>
        <taxon>Nitrospinaceae</taxon>
        <taxon>Candidatus Nitronauta</taxon>
    </lineage>
</organism>
<name>A0A7T0BVE0_9BACT</name>